<keyword evidence="1" id="KW-0472">Membrane</keyword>
<dbReference type="Gene3D" id="2.60.40.1120">
    <property type="entry name" value="Carboxypeptidase-like, regulatory domain"/>
    <property type="match status" value="1"/>
</dbReference>
<dbReference type="GO" id="GO:0009279">
    <property type="term" value="C:cell outer membrane"/>
    <property type="evidence" value="ECO:0007669"/>
    <property type="project" value="UniProtKB-SubCell"/>
</dbReference>
<dbReference type="Pfam" id="PF07715">
    <property type="entry name" value="Plug"/>
    <property type="match status" value="1"/>
</dbReference>
<reference evidence="4 5" key="1">
    <citation type="submission" date="2010-03" db="EMBL/GenBank/DDBJ databases">
        <title>The genome sequence of Bacteriodes xylanisolvens XB1A.</title>
        <authorList>
            <consortium name="metaHIT consortium -- http://www.metahit.eu/"/>
            <person name="Pajon A."/>
            <person name="Turner K."/>
            <person name="Parkhill J."/>
            <person name="Bernalier A."/>
        </authorList>
    </citation>
    <scope>NUCLEOTIDE SEQUENCE [LARGE SCALE GENOMIC DNA]</scope>
    <source>
        <strain evidence="4 5">XB1A</strain>
    </source>
</reference>
<evidence type="ECO:0000256" key="1">
    <source>
        <dbReference type="PROSITE-ProRule" id="PRU01360"/>
    </source>
</evidence>
<comment type="subcellular location">
    <subcellularLocation>
        <location evidence="1">Cell outer membrane</location>
        <topology evidence="1">Multi-pass membrane protein</topology>
    </subcellularLocation>
</comment>
<dbReference type="KEGG" id="bxy:BXY_22270"/>
<evidence type="ECO:0000313" key="5">
    <source>
        <dbReference type="Proteomes" id="UP000008795"/>
    </source>
</evidence>
<dbReference type="InterPro" id="IPR012910">
    <property type="entry name" value="Plug_dom"/>
</dbReference>
<feature type="signal peptide" evidence="2">
    <location>
        <begin position="1"/>
        <end position="27"/>
    </location>
</feature>
<dbReference type="InterPro" id="IPR023997">
    <property type="entry name" value="TonB-dep_OMP_SusC/RagA_CS"/>
</dbReference>
<dbReference type="InterPro" id="IPR023996">
    <property type="entry name" value="TonB-dep_OMP_SusC/RagA"/>
</dbReference>
<dbReference type="AlphaFoldDB" id="D6CYP8"/>
<evidence type="ECO:0000313" key="4">
    <source>
        <dbReference type="EMBL" id="CBK67300.1"/>
    </source>
</evidence>
<evidence type="ECO:0000259" key="3">
    <source>
        <dbReference type="Pfam" id="PF07715"/>
    </source>
</evidence>
<dbReference type="InterPro" id="IPR008969">
    <property type="entry name" value="CarboxyPept-like_regulatory"/>
</dbReference>
<dbReference type="PROSITE" id="PS52016">
    <property type="entry name" value="TONB_DEPENDENT_REC_3"/>
    <property type="match status" value="1"/>
</dbReference>
<dbReference type="SUPFAM" id="SSF56935">
    <property type="entry name" value="Porins"/>
    <property type="match status" value="1"/>
</dbReference>
<dbReference type="NCBIfam" id="TIGR04056">
    <property type="entry name" value="OMP_RagA_SusC"/>
    <property type="match status" value="1"/>
</dbReference>
<dbReference type="eggNOG" id="COG1629">
    <property type="taxonomic scope" value="Bacteria"/>
</dbReference>
<dbReference type="FunFam" id="2.60.40.1120:FF:000003">
    <property type="entry name" value="Outer membrane protein Omp121"/>
    <property type="match status" value="1"/>
</dbReference>
<dbReference type="Proteomes" id="UP000008795">
    <property type="component" value="Chromosome"/>
</dbReference>
<dbReference type="EMBL" id="FP929033">
    <property type="protein sequence ID" value="CBK67300.1"/>
    <property type="molecule type" value="Genomic_DNA"/>
</dbReference>
<dbReference type="InterPro" id="IPR018247">
    <property type="entry name" value="EF_Hand_1_Ca_BS"/>
</dbReference>
<dbReference type="SUPFAM" id="SSF49464">
    <property type="entry name" value="Carboxypeptidase regulatory domain-like"/>
    <property type="match status" value="1"/>
</dbReference>
<keyword evidence="1" id="KW-0998">Cell outer membrane</keyword>
<accession>D6CYP8</accession>
<dbReference type="Pfam" id="PF13715">
    <property type="entry name" value="CarbopepD_reg_2"/>
    <property type="match status" value="1"/>
</dbReference>
<sequence>MFMKRDRLYFSFLCLCCFLFCALDVQAQQDYWKGQVKDAVSGEPMIGVSVRVKGTGSGTITDFDGNFTVKASKGDVLVISYVGYKTLELDLKNKTTLGVISLGEDTETLEEVVVVGYGVQKKVSSVGSIATAKGDDLLKIGSVNSVSEALQGQMPGVVAINSTSKPGADKASLLIRGKSTWGEAEPLVLVDGIERDFNDVDVNEIESISVLKDASATAVYGVKGANGVILLTTKRGLEQKPEISFTANFGFKQPSAAPEWSDYVTSMKQYNRAQANDGNWGAMVPESTITAWENAYATGNYGPYNDVFPEVDWWKELVKNVGYEQAYNLNVRGGTKKMSYFVSLGYLHDGDIFNTTKQEDFDPSFSYRRYNWRSNFDFNITSTTKLSFNVAGKMGYQNQPSYYENVDSPDERFFKTFFTAPSNEFPIKYSNGIWGDGLSSDQNIACLMNEGGSRNIKQHQGFYDVILNQKLDFITKGLSLKASLSYTTSSSWTTQIMPGKILGKDDLVAQRTHIRINRVYDYANPIYNADGTITYNYTEKRYPDENAPGDLPVGGVYDGFKAYGRKLYYELALNYSRQFGDHDVSALFVFNRKMNESTNTANSGVMNFPAYEEDWVGRVTYNFKERYLAEFNGAYTGSEKFAPGRRFGFFPSASIGWRISEEPWVKKLTKGVLTNLKVRYSYGVVGNDKGATRFNYIQKFEQLSANAQFGKYQTSNWGPLYKEGKLADPDATWEESIKQNIGIEIGLWGKLNFTVDLFDEKRNNILMTRNTIPSWADSGIAFPQVNLGKTKNHGLELDIAWNDRIGKFNYYAKFNFATSENRVVFIDDPKNQSEYLKKAGKSIGYVNKYLATGNFQSLDDIYNSAQSTIANGTHNTLIPGDLYYIDYNGDGMIDAKDMVPMKNLNYPTTTLGFTLGGSYKGIGFNMLWYSAMDVYKEAIPSYLWDFPEGNIKAQPNTLNTWTADAPIQGGPIRPSIHVQRSYNSVASTYTYTNHAYLRLKNLEVNYQIPKRWLQPLRLTKLQVYVNGTNLLTFSKGDSRRDPEHSGQNVYPVVRRYNIGFRLGL</sequence>
<evidence type="ECO:0000256" key="2">
    <source>
        <dbReference type="SAM" id="SignalP"/>
    </source>
</evidence>
<gene>
    <name evidence="4" type="ORF">BXY_22270</name>
</gene>
<reference evidence="4 5" key="2">
    <citation type="submission" date="2010-03" db="EMBL/GenBank/DDBJ databases">
        <authorList>
            <person name="Pajon A."/>
        </authorList>
    </citation>
    <scope>NUCLEOTIDE SEQUENCE [LARGE SCALE GENOMIC DNA]</scope>
    <source>
        <strain evidence="4 5">XB1A</strain>
    </source>
</reference>
<dbReference type="PATRIC" id="fig|657309.4.peg.1025"/>
<keyword evidence="1" id="KW-0812">Transmembrane</keyword>
<protein>
    <submittedName>
        <fullName evidence="4">Outer membrane cobalamin receptor protein</fullName>
    </submittedName>
</protein>
<dbReference type="FunFam" id="2.170.130.10:FF:000003">
    <property type="entry name" value="SusC/RagA family TonB-linked outer membrane protein"/>
    <property type="match status" value="1"/>
</dbReference>
<keyword evidence="4" id="KW-0675">Receptor</keyword>
<keyword evidence="1" id="KW-1134">Transmembrane beta strand</keyword>
<comment type="similarity">
    <text evidence="1">Belongs to the TonB-dependent receptor family.</text>
</comment>
<dbReference type="InterPro" id="IPR037066">
    <property type="entry name" value="Plug_dom_sf"/>
</dbReference>
<feature type="chain" id="PRO_5003082328" evidence="2">
    <location>
        <begin position="28"/>
        <end position="1064"/>
    </location>
</feature>
<dbReference type="NCBIfam" id="TIGR04057">
    <property type="entry name" value="SusC_RagA_signa"/>
    <property type="match status" value="1"/>
</dbReference>
<name>D6CYP8_9BACE</name>
<keyword evidence="2" id="KW-0732">Signal</keyword>
<feature type="domain" description="TonB-dependent receptor plug" evidence="3">
    <location>
        <begin position="123"/>
        <end position="228"/>
    </location>
</feature>
<organism evidence="4 5">
    <name type="scientific">Bacteroides xylanisolvens XB1A</name>
    <dbReference type="NCBI Taxonomy" id="657309"/>
    <lineage>
        <taxon>Bacteria</taxon>
        <taxon>Pseudomonadati</taxon>
        <taxon>Bacteroidota</taxon>
        <taxon>Bacteroidia</taxon>
        <taxon>Bacteroidales</taxon>
        <taxon>Bacteroidaceae</taxon>
        <taxon>Bacteroides</taxon>
    </lineage>
</organism>
<keyword evidence="1" id="KW-0813">Transport</keyword>
<dbReference type="PROSITE" id="PS00018">
    <property type="entry name" value="EF_HAND_1"/>
    <property type="match status" value="1"/>
</dbReference>
<dbReference type="HOGENOM" id="CLU_004317_1_0_10"/>
<proteinExistence type="inferred from homology"/>
<dbReference type="InterPro" id="IPR039426">
    <property type="entry name" value="TonB-dep_rcpt-like"/>
</dbReference>
<dbReference type="Gene3D" id="2.170.130.10">
    <property type="entry name" value="TonB-dependent receptor, plug domain"/>
    <property type="match status" value="1"/>
</dbReference>